<dbReference type="AlphaFoldDB" id="A0A8C7JIW3"/>
<dbReference type="FunFam" id="2.30.30.40:FF:000180">
    <property type="entry name" value="epidermal growth factor receptor kinase substrate 8-like protein 2"/>
    <property type="match status" value="1"/>
</dbReference>
<dbReference type="Proteomes" id="UP000694557">
    <property type="component" value="Unassembled WGS sequence"/>
</dbReference>
<evidence type="ECO:0000256" key="1">
    <source>
        <dbReference type="ARBA" id="ARBA00022443"/>
    </source>
</evidence>
<keyword evidence="1 2" id="KW-0728">SH3 domain</keyword>
<reference evidence="5" key="1">
    <citation type="submission" date="2025-08" db="UniProtKB">
        <authorList>
            <consortium name="Ensembl"/>
        </authorList>
    </citation>
    <scope>IDENTIFICATION</scope>
</reference>
<gene>
    <name evidence="5" type="primary">EPS8L2</name>
</gene>
<reference evidence="5" key="2">
    <citation type="submission" date="2025-09" db="UniProtKB">
        <authorList>
            <consortium name="Ensembl"/>
        </authorList>
    </citation>
    <scope>IDENTIFICATION</scope>
</reference>
<sequence length="161" mass="18610">KGFPKLLPQSWKHRIADWPRDQCAPTYFPKFRNGWEPPAELFRTSPWETEGSGEPPRSPISNLLSPYKSDEVSNNGLTSSSRKYAKIRYHFVARNANELSVLQDEVLEVIEDDKQWWKLRNRSGQSGYVPYNILDVVKLEEPHGMAEPLYSQVTLHTHTLS</sequence>
<dbReference type="PANTHER" id="PTHR12287">
    <property type="entry name" value="EPIDERMAL GROWTH FACTOR RECEPTOR KINASE SUBSTRATE EPS8-RELATED PROTEIN"/>
    <property type="match status" value="1"/>
</dbReference>
<dbReference type="GeneTree" id="ENSGT00940000160990"/>
<keyword evidence="6" id="KW-1185">Reference proteome</keyword>
<accession>A0A8C7JIW3</accession>
<dbReference type="PANTHER" id="PTHR12287:SF20">
    <property type="entry name" value="EPIDERMAL GROWTH FACTOR RECEPTOR KINASE SUBSTRATE 8-LIKE PROTEIN 2"/>
    <property type="match status" value="1"/>
</dbReference>
<evidence type="ECO:0000259" key="4">
    <source>
        <dbReference type="PROSITE" id="PS50002"/>
    </source>
</evidence>
<dbReference type="Pfam" id="PF00018">
    <property type="entry name" value="SH3_1"/>
    <property type="match status" value="1"/>
</dbReference>
<dbReference type="PROSITE" id="PS50002">
    <property type="entry name" value="SH3"/>
    <property type="match status" value="1"/>
</dbReference>
<dbReference type="GO" id="GO:0003779">
    <property type="term" value="F:actin binding"/>
    <property type="evidence" value="ECO:0007669"/>
    <property type="project" value="TreeGrafter"/>
</dbReference>
<dbReference type="GO" id="GO:0031982">
    <property type="term" value="C:vesicle"/>
    <property type="evidence" value="ECO:0007669"/>
    <property type="project" value="TreeGrafter"/>
</dbReference>
<dbReference type="SMART" id="SM00326">
    <property type="entry name" value="SH3"/>
    <property type="match status" value="1"/>
</dbReference>
<dbReference type="GO" id="GO:0035023">
    <property type="term" value="P:regulation of Rho protein signal transduction"/>
    <property type="evidence" value="ECO:0007669"/>
    <property type="project" value="TreeGrafter"/>
</dbReference>
<dbReference type="InterPro" id="IPR039801">
    <property type="entry name" value="EPS8-like"/>
</dbReference>
<dbReference type="SUPFAM" id="SSF50044">
    <property type="entry name" value="SH3-domain"/>
    <property type="match status" value="1"/>
</dbReference>
<evidence type="ECO:0000313" key="6">
    <source>
        <dbReference type="Proteomes" id="UP000694557"/>
    </source>
</evidence>
<protein>
    <submittedName>
        <fullName evidence="5">EPS8 signaling adaptor L2</fullName>
    </submittedName>
</protein>
<evidence type="ECO:0000256" key="3">
    <source>
        <dbReference type="SAM" id="MobiDB-lite"/>
    </source>
</evidence>
<feature type="domain" description="SH3" evidence="4">
    <location>
        <begin position="80"/>
        <end position="139"/>
    </location>
</feature>
<dbReference type="GO" id="GO:0007266">
    <property type="term" value="P:Rho protein signal transduction"/>
    <property type="evidence" value="ECO:0007669"/>
    <property type="project" value="TreeGrafter"/>
</dbReference>
<feature type="region of interest" description="Disordered" evidence="3">
    <location>
        <begin position="42"/>
        <end position="77"/>
    </location>
</feature>
<proteinExistence type="predicted"/>
<dbReference type="Gene3D" id="2.30.30.40">
    <property type="entry name" value="SH3 Domains"/>
    <property type="match status" value="1"/>
</dbReference>
<evidence type="ECO:0000313" key="5">
    <source>
        <dbReference type="Ensembl" id="ENSOKIP00005088224.1"/>
    </source>
</evidence>
<organism evidence="5 6">
    <name type="scientific">Oncorhynchus kisutch</name>
    <name type="common">Coho salmon</name>
    <name type="synonym">Salmo kisutch</name>
    <dbReference type="NCBI Taxonomy" id="8019"/>
    <lineage>
        <taxon>Eukaryota</taxon>
        <taxon>Metazoa</taxon>
        <taxon>Chordata</taxon>
        <taxon>Craniata</taxon>
        <taxon>Vertebrata</taxon>
        <taxon>Euteleostomi</taxon>
        <taxon>Actinopterygii</taxon>
        <taxon>Neopterygii</taxon>
        <taxon>Teleostei</taxon>
        <taxon>Protacanthopterygii</taxon>
        <taxon>Salmoniformes</taxon>
        <taxon>Salmonidae</taxon>
        <taxon>Salmoninae</taxon>
        <taxon>Oncorhynchus</taxon>
    </lineage>
</organism>
<dbReference type="InterPro" id="IPR001452">
    <property type="entry name" value="SH3_domain"/>
</dbReference>
<dbReference type="GO" id="GO:1900029">
    <property type="term" value="P:positive regulation of ruffle assembly"/>
    <property type="evidence" value="ECO:0007669"/>
    <property type="project" value="TreeGrafter"/>
</dbReference>
<dbReference type="Ensembl" id="ENSOKIT00005094316.1">
    <property type="protein sequence ID" value="ENSOKIP00005088224.1"/>
    <property type="gene ID" value="ENSOKIG00005038312.1"/>
</dbReference>
<evidence type="ECO:0000256" key="2">
    <source>
        <dbReference type="PROSITE-ProRule" id="PRU00192"/>
    </source>
</evidence>
<dbReference type="InterPro" id="IPR036028">
    <property type="entry name" value="SH3-like_dom_sf"/>
</dbReference>
<name>A0A8C7JIW3_ONCKI</name>
<dbReference type="GO" id="GO:0032587">
    <property type="term" value="C:ruffle membrane"/>
    <property type="evidence" value="ECO:0007669"/>
    <property type="project" value="TreeGrafter"/>
</dbReference>